<reference evidence="4 5" key="1">
    <citation type="submission" date="2016-03" db="EMBL/GenBank/DDBJ databases">
        <authorList>
            <person name="Ploux O."/>
        </authorList>
    </citation>
    <scope>NUCLEOTIDE SEQUENCE [LARGE SCALE GENOMIC DNA]</scope>
    <source>
        <strain evidence="4 5">UAMH 11012</strain>
    </source>
</reference>
<evidence type="ECO:0000256" key="2">
    <source>
        <dbReference type="SAM" id="MobiDB-lite"/>
    </source>
</evidence>
<feature type="region of interest" description="Disordered" evidence="2">
    <location>
        <begin position="747"/>
        <end position="772"/>
    </location>
</feature>
<feature type="region of interest" description="Disordered" evidence="2">
    <location>
        <begin position="1"/>
        <end position="57"/>
    </location>
</feature>
<keyword evidence="1" id="KW-0862">Zinc</keyword>
<dbReference type="SMART" id="SM00355">
    <property type="entry name" value="ZnF_C2H2"/>
    <property type="match status" value="3"/>
</dbReference>
<dbReference type="InterPro" id="IPR058925">
    <property type="entry name" value="zf-C2H2_AcuF"/>
</dbReference>
<dbReference type="InterPro" id="IPR013087">
    <property type="entry name" value="Znf_C2H2_type"/>
</dbReference>
<dbReference type="GO" id="GO:0008270">
    <property type="term" value="F:zinc ion binding"/>
    <property type="evidence" value="ECO:0007669"/>
    <property type="project" value="UniProtKB-KW"/>
</dbReference>
<feature type="region of interest" description="Disordered" evidence="2">
    <location>
        <begin position="155"/>
        <end position="207"/>
    </location>
</feature>
<dbReference type="PROSITE" id="PS50157">
    <property type="entry name" value="ZINC_FINGER_C2H2_2"/>
    <property type="match status" value="1"/>
</dbReference>
<dbReference type="Proteomes" id="UP000184330">
    <property type="component" value="Unassembled WGS sequence"/>
</dbReference>
<proteinExistence type="predicted"/>
<dbReference type="PROSITE" id="PS00028">
    <property type="entry name" value="ZINC_FINGER_C2H2_1"/>
    <property type="match status" value="2"/>
</dbReference>
<keyword evidence="5" id="KW-1185">Reference proteome</keyword>
<feature type="region of interest" description="Disordered" evidence="2">
    <location>
        <begin position="238"/>
        <end position="284"/>
    </location>
</feature>
<feature type="domain" description="C2H2-type" evidence="3">
    <location>
        <begin position="537"/>
        <end position="559"/>
    </location>
</feature>
<sequence>MNMEVSNWIQQLNSEVEDDNDGRVSGTQMFDYDPRAFDPQEDNGIVPLGDDDSHTRHDNRFIDRQTYYKSRIMDEADLRLAQEPRPWIDPPLLPYATTRSSQPATANEAMMRFKRQADEVSLASHAATWGTRRGSQPSLSDIQSEIDGTLLHKIQTSPRKQHPAPESSPFTYSSEKLAEPDTMMKRSRSTSSMNFTKPLKLETPIKMERSLTPEYGATLGNSSKLDVSSQAGFLELWKTQGGPPVFHPDADQKQPEDRDRDEEDEDEDEDEDSVPMSHSEPIIPNHEGFKAHLRRLIPDMGPDLDWLVSRIAHQQEIRYKNLLQLKIRHLQAVYSGSCSAAGRCLYLGGTPILLDSTGSLGGPREFTSTGDGLQLATDLSNNSSGGEGAITVESFPLGIPMPPTRNLPAEFECQICFRVKKFEKPSDWVKHVHEDLQPFTCTFEHCKEPKSFKRRADLVRHENERHRHLEWWQCQVDDCRHTCYRKDNFLQHLVREHKLPEPKQKTKAAIKKARLTEPAWILLERCHHETTVRPQDEPCKICGKSFDTWKKLTVHLTKHMEHIALPVLTMVVEMDVNPETIVSPVKQSFDTDQPFAMHSIYPRAFSLVYETLENVVYPPYPQYQQPFQATTSRYENYATPVPVTLSSMSQYTGAHKPFSTQIPTPMTSYEASPIVSLQNFSIPHSLQSGYDQSSYITNFPFEYPTPYVEKTSLLVKLKYKKRKAQDVQRILSLKAKPSREYLRLENERQKKLLSRPGEDDDQSRESSRGLKYSKPSIKDYHTVITIPEPSLDMDTRQNTIKGLQIATSTTSASHDLEGVPAPNYPKIGENTCQSIRDWTLQYLSTCEPDSSGELFQASFDVHWNLQNFIQDQYEQVPESIGTVITLSGTANCALAGTCGEYVKANWPIHGPNVMTAVQTALESQQTSYLEYPDLRISVQLATPYVLVKVTGSKNTIVEVVQAIGWMAAALRTSSSEQVQYSELELSLPPSSAFIKAFLMTFKTVPLPEGEKSCWYPLFINPVIARGFPVPSRDNGEAGLEISVEMMAALGGARYAVEFEGGLLLKGLSAMFVPIKRYEGSIQWHLIHNTAKNRLPYSEVKVRCPDRALLDEVGHESLQSTRAFLGWWRTSKTYLGTDDFNYSATTYSSAMPSSAVTKSSDGGMNFSKLLVRNQNMSIGAKDSRLFLSRAGPLEQIMQWAEMMPILLYDVGDKRGWFVRASDVILHMIQTRHRKRPFQIEGKAVRLTGSDPDLYDHAAERAILDMASVKLFQDDVNRAKDVYLSDLVSDIWALLEGLSEMQNPDDAIAENTGQITTDSKLQGFEFMAVVDQKSPIRRKEATLEKSSGGWQSLIHEVNAVVLLAHGFGDLIRPTSPSFGLCPRWKVLPKDKGYMAAGVPLLKRLCEEAGSASPYLHLTPSQLQWHRKSMLFEKCAGKASKGESCDCERLQQVVPKSVSDFMSVNPPGELEDRGCVMFGRPEPIPRPLPAADPPPATNGIYDYRTSTDEVDISADGLFDDPEVRGQDSKDDVPQPVVPLSVALTGHGLRYQEYAASADYRYGAIFSKPPRDVEKFYYTPPPTVYSEERSAIDSAQPASEDVSDMQQLKRANKRYFDVHEDGSLRDSKRIHFDSAPSRLVEKARACNQNGSNGVIPMSVRDPGYDFGTAPIVENTKNRQFVVTLASSDQAESEKG</sequence>
<feature type="compositionally biased region" description="Basic and acidic residues" evidence="2">
    <location>
        <begin position="248"/>
        <end position="258"/>
    </location>
</feature>
<evidence type="ECO:0000313" key="5">
    <source>
        <dbReference type="Proteomes" id="UP000184330"/>
    </source>
</evidence>
<dbReference type="STRING" id="576137.A0A1L7XII1"/>
<evidence type="ECO:0000256" key="1">
    <source>
        <dbReference type="PROSITE-ProRule" id="PRU00042"/>
    </source>
</evidence>
<keyword evidence="1" id="KW-0479">Metal-binding</keyword>
<dbReference type="PANTHER" id="PTHR35391:SF3">
    <property type="entry name" value="FINGER DOMAIN PROTEIN, PUTATIVE (AFU_ORTHOLOGUE AFUA_8G04300)-RELATED"/>
    <property type="match status" value="1"/>
</dbReference>
<feature type="compositionally biased region" description="Polar residues" evidence="2">
    <location>
        <begin position="1"/>
        <end position="14"/>
    </location>
</feature>
<dbReference type="PANTHER" id="PTHR35391">
    <property type="entry name" value="C2H2-TYPE DOMAIN-CONTAINING PROTEIN-RELATED"/>
    <property type="match status" value="1"/>
</dbReference>
<accession>A0A1L7XII1</accession>
<dbReference type="OrthoDB" id="1577640at2759"/>
<name>A0A1L7XII1_9HELO</name>
<evidence type="ECO:0000313" key="4">
    <source>
        <dbReference type="EMBL" id="CZR64828.1"/>
    </source>
</evidence>
<gene>
    <name evidence="4" type="ORF">PAC_14727</name>
</gene>
<evidence type="ECO:0000259" key="3">
    <source>
        <dbReference type="PROSITE" id="PS50157"/>
    </source>
</evidence>
<dbReference type="Pfam" id="PF26082">
    <property type="entry name" value="zf-C2H2_AcuF"/>
    <property type="match status" value="1"/>
</dbReference>
<protein>
    <recommendedName>
        <fullName evidence="3">C2H2-type domain-containing protein</fullName>
    </recommendedName>
</protein>
<keyword evidence="1" id="KW-0863">Zinc-finger</keyword>
<dbReference type="EMBL" id="FJOG01000028">
    <property type="protein sequence ID" value="CZR64828.1"/>
    <property type="molecule type" value="Genomic_DNA"/>
</dbReference>
<feature type="compositionally biased region" description="Acidic residues" evidence="2">
    <location>
        <begin position="259"/>
        <end position="273"/>
    </location>
</feature>
<organism evidence="4 5">
    <name type="scientific">Phialocephala subalpina</name>
    <dbReference type="NCBI Taxonomy" id="576137"/>
    <lineage>
        <taxon>Eukaryota</taxon>
        <taxon>Fungi</taxon>
        <taxon>Dikarya</taxon>
        <taxon>Ascomycota</taxon>
        <taxon>Pezizomycotina</taxon>
        <taxon>Leotiomycetes</taxon>
        <taxon>Helotiales</taxon>
        <taxon>Mollisiaceae</taxon>
        <taxon>Phialocephala</taxon>
        <taxon>Phialocephala fortinii species complex</taxon>
    </lineage>
</organism>